<dbReference type="PANTHER" id="PTHR30622">
    <property type="entry name" value="UNDECAPRENYL-DIPHOSPHATASE"/>
    <property type="match status" value="1"/>
</dbReference>
<name>J1QI45_9ALTE</name>
<evidence type="ECO:0000313" key="16">
    <source>
        <dbReference type="Proteomes" id="UP000012043"/>
    </source>
</evidence>
<keyword evidence="14" id="KW-0961">Cell wall biogenesis/degradation</keyword>
<comment type="caution">
    <text evidence="15">The sequence shown here is derived from an EMBL/GenBank/DDBJ whole genome shotgun (WGS) entry which is preliminary data.</text>
</comment>
<evidence type="ECO:0000256" key="5">
    <source>
        <dbReference type="ARBA" id="ARBA00022475"/>
    </source>
</evidence>
<evidence type="ECO:0000256" key="13">
    <source>
        <dbReference type="ARBA" id="ARBA00047594"/>
    </source>
</evidence>
<evidence type="ECO:0000256" key="12">
    <source>
        <dbReference type="ARBA" id="ARBA00032932"/>
    </source>
</evidence>
<dbReference type="GO" id="GO:0008360">
    <property type="term" value="P:regulation of cell shape"/>
    <property type="evidence" value="ECO:0007669"/>
    <property type="project" value="UniProtKB-KW"/>
</dbReference>
<comment type="miscellaneous">
    <text evidence="14">Bacitracin is thought to be involved in the inhibition of peptidoglycan synthesis by sequestering undecaprenyl diphosphate, thereby reducing the pool of lipid carrier available.</text>
</comment>
<dbReference type="GO" id="GO:0009252">
    <property type="term" value="P:peptidoglycan biosynthetic process"/>
    <property type="evidence" value="ECO:0007669"/>
    <property type="project" value="UniProtKB-KW"/>
</dbReference>
<keyword evidence="14" id="KW-0133">Cell shape</keyword>
<evidence type="ECO:0000256" key="2">
    <source>
        <dbReference type="ARBA" id="ARBA00010621"/>
    </source>
</evidence>
<evidence type="ECO:0000256" key="6">
    <source>
        <dbReference type="ARBA" id="ARBA00022692"/>
    </source>
</evidence>
<feature type="transmembrane region" description="Helical" evidence="14">
    <location>
        <begin position="6"/>
        <end position="29"/>
    </location>
</feature>
<keyword evidence="8 14" id="KW-1133">Transmembrane helix</keyword>
<keyword evidence="14" id="KW-0573">Peptidoglycan synthesis</keyword>
<evidence type="ECO:0000256" key="7">
    <source>
        <dbReference type="ARBA" id="ARBA00022801"/>
    </source>
</evidence>
<dbReference type="EMBL" id="ALAB01000027">
    <property type="protein sequence ID" value="EJI85211.1"/>
    <property type="molecule type" value="Genomic_DNA"/>
</dbReference>
<keyword evidence="10 14" id="KW-0046">Antibiotic resistance</keyword>
<dbReference type="Pfam" id="PF02673">
    <property type="entry name" value="BacA"/>
    <property type="match status" value="1"/>
</dbReference>
<feature type="transmembrane region" description="Helical" evidence="14">
    <location>
        <begin position="114"/>
        <end position="132"/>
    </location>
</feature>
<feature type="transmembrane region" description="Helical" evidence="14">
    <location>
        <begin position="183"/>
        <end position="203"/>
    </location>
</feature>
<protein>
    <recommendedName>
        <fullName evidence="4 14">Undecaprenyl-diphosphatase</fullName>
        <ecNumber evidence="3 14">3.6.1.27</ecNumber>
    </recommendedName>
    <alternativeName>
        <fullName evidence="12 14">Bacitracin resistance protein</fullName>
    </alternativeName>
    <alternativeName>
        <fullName evidence="11 14">Undecaprenyl pyrophosphate phosphatase</fullName>
    </alternativeName>
</protein>
<dbReference type="GO" id="GO:0005886">
    <property type="term" value="C:plasma membrane"/>
    <property type="evidence" value="ECO:0007669"/>
    <property type="project" value="UniProtKB-SubCell"/>
</dbReference>
<feature type="transmembrane region" description="Helical" evidence="14">
    <location>
        <begin position="215"/>
        <end position="237"/>
    </location>
</feature>
<evidence type="ECO:0000256" key="10">
    <source>
        <dbReference type="ARBA" id="ARBA00023251"/>
    </source>
</evidence>
<feature type="transmembrane region" description="Helical" evidence="14">
    <location>
        <begin position="249"/>
        <end position="266"/>
    </location>
</feature>
<keyword evidence="16" id="KW-1185">Reference proteome</keyword>
<dbReference type="GO" id="GO:0071555">
    <property type="term" value="P:cell wall organization"/>
    <property type="evidence" value="ECO:0007669"/>
    <property type="project" value="UniProtKB-KW"/>
</dbReference>
<proteinExistence type="inferred from homology"/>
<dbReference type="Proteomes" id="UP000012043">
    <property type="component" value="Unassembled WGS sequence"/>
</dbReference>
<sequence length="267" mass="28896">MSMLEVIILSIIQGITEFLPISSSAHLILPSAIFGWEDQGIAFDVAVHVGTLLAVMLYFRQDIGQLTVGWVNSCRGKQSTYGTLAWMVIAATIPAGLAGLIFASAIETYLRSPWVIAITTLIFGSLLWYADATAKQHTVMEKMGWRQVLIIGVAQAISLIPGTSRSGITMTAGLMLGLDRASAARFSFLLSIPIIVLIGGYQASKLLKEPQAYDLPALAAGLGLSFISALICIHFFLKIISRMGMLPFVIYRLLLGAGLLVFLTFFH</sequence>
<evidence type="ECO:0000256" key="1">
    <source>
        <dbReference type="ARBA" id="ARBA00004651"/>
    </source>
</evidence>
<comment type="catalytic activity">
    <reaction evidence="13 14">
        <text>di-trans,octa-cis-undecaprenyl diphosphate + H2O = di-trans,octa-cis-undecaprenyl phosphate + phosphate + H(+)</text>
        <dbReference type="Rhea" id="RHEA:28094"/>
        <dbReference type="ChEBI" id="CHEBI:15377"/>
        <dbReference type="ChEBI" id="CHEBI:15378"/>
        <dbReference type="ChEBI" id="CHEBI:43474"/>
        <dbReference type="ChEBI" id="CHEBI:58405"/>
        <dbReference type="ChEBI" id="CHEBI:60392"/>
        <dbReference type="EC" id="3.6.1.27"/>
    </reaction>
</comment>
<dbReference type="InterPro" id="IPR003824">
    <property type="entry name" value="UppP"/>
</dbReference>
<dbReference type="NCBIfam" id="NF001393">
    <property type="entry name" value="PRK00281.2-4"/>
    <property type="match status" value="1"/>
</dbReference>
<organism evidence="15 16">
    <name type="scientific">Alishewanella aestuarii B11</name>
    <dbReference type="NCBI Taxonomy" id="1197174"/>
    <lineage>
        <taxon>Bacteria</taxon>
        <taxon>Pseudomonadati</taxon>
        <taxon>Pseudomonadota</taxon>
        <taxon>Gammaproteobacteria</taxon>
        <taxon>Alteromonadales</taxon>
        <taxon>Alteromonadaceae</taxon>
        <taxon>Alishewanella</taxon>
    </lineage>
</organism>
<dbReference type="AlphaFoldDB" id="J1QI45"/>
<keyword evidence="5 14" id="KW-1003">Cell membrane</keyword>
<feature type="transmembrane region" description="Helical" evidence="14">
    <location>
        <begin position="79"/>
        <end position="102"/>
    </location>
</feature>
<dbReference type="GO" id="GO:0046677">
    <property type="term" value="P:response to antibiotic"/>
    <property type="evidence" value="ECO:0007669"/>
    <property type="project" value="UniProtKB-UniRule"/>
</dbReference>
<reference evidence="15 16" key="1">
    <citation type="journal article" date="2012" name="J. Bacteriol.">
        <title>Genome Sequence of Pectin-Degrading Alishewanella aestuarii Strain B11T, Isolated from Tidal Flat Sediment.</title>
        <authorList>
            <person name="Jung J."/>
            <person name="Choi S."/>
            <person name="Chun J."/>
            <person name="Park W."/>
        </authorList>
    </citation>
    <scope>NUCLEOTIDE SEQUENCE [LARGE SCALE GENOMIC DNA]</scope>
    <source>
        <strain evidence="15 16">B11</strain>
    </source>
</reference>
<evidence type="ECO:0000256" key="14">
    <source>
        <dbReference type="HAMAP-Rule" id="MF_01006"/>
    </source>
</evidence>
<dbReference type="PANTHER" id="PTHR30622:SF4">
    <property type="entry name" value="UNDECAPRENYL-DIPHOSPHATASE"/>
    <property type="match status" value="1"/>
</dbReference>
<comment type="function">
    <text evidence="14">Catalyzes the dephosphorylation of undecaprenyl diphosphate (UPP). Confers resistance to bacitracin.</text>
</comment>
<evidence type="ECO:0000256" key="8">
    <source>
        <dbReference type="ARBA" id="ARBA00022989"/>
    </source>
</evidence>
<comment type="subcellular location">
    <subcellularLocation>
        <location evidence="1 14">Cell membrane</location>
        <topology evidence="1 14">Multi-pass membrane protein</topology>
    </subcellularLocation>
</comment>
<keyword evidence="9 14" id="KW-0472">Membrane</keyword>
<keyword evidence="7 14" id="KW-0378">Hydrolase</keyword>
<gene>
    <name evidence="14" type="primary">uppP</name>
    <name evidence="15" type="ORF">AEST_23130</name>
</gene>
<evidence type="ECO:0000256" key="11">
    <source>
        <dbReference type="ARBA" id="ARBA00032707"/>
    </source>
</evidence>
<dbReference type="NCBIfam" id="TIGR00753">
    <property type="entry name" value="undec_PP_bacA"/>
    <property type="match status" value="1"/>
</dbReference>
<evidence type="ECO:0000256" key="4">
    <source>
        <dbReference type="ARBA" id="ARBA00021581"/>
    </source>
</evidence>
<accession>J1QI45</accession>
<keyword evidence="6 14" id="KW-0812">Transmembrane</keyword>
<dbReference type="RefSeq" id="WP_008609197.1">
    <property type="nucleotide sequence ID" value="NZ_ALAB01000027.1"/>
</dbReference>
<feature type="transmembrane region" description="Helical" evidence="14">
    <location>
        <begin position="41"/>
        <end position="59"/>
    </location>
</feature>
<evidence type="ECO:0000313" key="15">
    <source>
        <dbReference type="EMBL" id="EJI85211.1"/>
    </source>
</evidence>
<dbReference type="HAMAP" id="MF_01006">
    <property type="entry name" value="Undec_diphosphatase"/>
    <property type="match status" value="1"/>
</dbReference>
<dbReference type="EC" id="3.6.1.27" evidence="3 14"/>
<dbReference type="GO" id="GO:0050380">
    <property type="term" value="F:undecaprenyl-diphosphatase activity"/>
    <property type="evidence" value="ECO:0007669"/>
    <property type="project" value="UniProtKB-UniRule"/>
</dbReference>
<evidence type="ECO:0000256" key="3">
    <source>
        <dbReference type="ARBA" id="ARBA00012374"/>
    </source>
</evidence>
<evidence type="ECO:0000256" key="9">
    <source>
        <dbReference type="ARBA" id="ARBA00023136"/>
    </source>
</evidence>
<dbReference type="PATRIC" id="fig|1197174.4.peg.2265"/>
<comment type="similarity">
    <text evidence="2 14">Belongs to the UppP family.</text>
</comment>